<gene>
    <name evidence="3" type="ORF">Plo01_02990</name>
</gene>
<dbReference type="Pfam" id="PF03551">
    <property type="entry name" value="PadR"/>
    <property type="match status" value="1"/>
</dbReference>
<protein>
    <recommendedName>
        <fullName evidence="5">PadR family transcriptional regulator</fullName>
    </recommendedName>
</protein>
<dbReference type="Proteomes" id="UP000616724">
    <property type="component" value="Unassembled WGS sequence"/>
</dbReference>
<reference evidence="3 4" key="1">
    <citation type="submission" date="2021-01" db="EMBL/GenBank/DDBJ databases">
        <title>Whole genome shotgun sequence of Planobispora longispora NBRC 13918.</title>
        <authorList>
            <person name="Komaki H."/>
            <person name="Tamura T."/>
        </authorList>
    </citation>
    <scope>NUCLEOTIDE SEQUENCE [LARGE SCALE GENOMIC DNA]</scope>
    <source>
        <strain evidence="3 4">NBRC 13918</strain>
    </source>
</reference>
<dbReference type="Gene3D" id="1.10.10.10">
    <property type="entry name" value="Winged helix-like DNA-binding domain superfamily/Winged helix DNA-binding domain"/>
    <property type="match status" value="1"/>
</dbReference>
<feature type="domain" description="Transcription regulator PadR C-terminal" evidence="2">
    <location>
        <begin position="92"/>
        <end position="193"/>
    </location>
</feature>
<sequence>MSLRHAVLGFLSLKPLTGYDLKKYFDGSVGHFWNADQAQIYRALTQLTEDGLVHVRVVPQEGRPARREHHLTDSGRAELDAWLRAPAGPQAVREPFMVQVFFAGRLPVAETTALLDARIAATRERLGVLRAIAAQSATALDAIADTDTTGTGTTASGAVPSALDRLLATATLENGIRHLTAELDWLRDLRTDLDDLHAAPARIRRRLDRAVSDGHAHHPGQDA</sequence>
<dbReference type="InterPro" id="IPR036390">
    <property type="entry name" value="WH_DNA-bd_sf"/>
</dbReference>
<name>A0A8J3RFP6_9ACTN</name>
<evidence type="ECO:0008006" key="5">
    <source>
        <dbReference type="Google" id="ProtNLM"/>
    </source>
</evidence>
<dbReference type="EMBL" id="BOOH01000001">
    <property type="protein sequence ID" value="GIH73870.1"/>
    <property type="molecule type" value="Genomic_DNA"/>
</dbReference>
<comment type="caution">
    <text evidence="3">The sequence shown here is derived from an EMBL/GenBank/DDBJ whole genome shotgun (WGS) entry which is preliminary data.</text>
</comment>
<organism evidence="3 4">
    <name type="scientific">Planobispora longispora</name>
    <dbReference type="NCBI Taxonomy" id="28887"/>
    <lineage>
        <taxon>Bacteria</taxon>
        <taxon>Bacillati</taxon>
        <taxon>Actinomycetota</taxon>
        <taxon>Actinomycetes</taxon>
        <taxon>Streptosporangiales</taxon>
        <taxon>Streptosporangiaceae</taxon>
        <taxon>Planobispora</taxon>
    </lineage>
</organism>
<evidence type="ECO:0000259" key="2">
    <source>
        <dbReference type="Pfam" id="PF10400"/>
    </source>
</evidence>
<dbReference type="Pfam" id="PF10400">
    <property type="entry name" value="Vir_act_alpha_C"/>
    <property type="match status" value="1"/>
</dbReference>
<dbReference type="Gene3D" id="6.10.140.190">
    <property type="match status" value="1"/>
</dbReference>
<evidence type="ECO:0000259" key="1">
    <source>
        <dbReference type="Pfam" id="PF03551"/>
    </source>
</evidence>
<dbReference type="InterPro" id="IPR018309">
    <property type="entry name" value="Tscrpt_reg_PadR_C"/>
</dbReference>
<evidence type="ECO:0000313" key="4">
    <source>
        <dbReference type="Proteomes" id="UP000616724"/>
    </source>
</evidence>
<dbReference type="PANTHER" id="PTHR43252:SF6">
    <property type="entry name" value="NEGATIVE TRANSCRIPTION REGULATOR PADR"/>
    <property type="match status" value="1"/>
</dbReference>
<dbReference type="InterPro" id="IPR005149">
    <property type="entry name" value="Tscrpt_reg_PadR_N"/>
</dbReference>
<dbReference type="AlphaFoldDB" id="A0A8J3RFP6"/>
<dbReference type="PANTHER" id="PTHR43252">
    <property type="entry name" value="TRANSCRIPTIONAL REGULATOR YQJI"/>
    <property type="match status" value="1"/>
</dbReference>
<evidence type="ECO:0000313" key="3">
    <source>
        <dbReference type="EMBL" id="GIH73870.1"/>
    </source>
</evidence>
<feature type="domain" description="Transcription regulator PadR N-terminal" evidence="1">
    <location>
        <begin position="7"/>
        <end position="80"/>
    </location>
</feature>
<proteinExistence type="predicted"/>
<dbReference type="SUPFAM" id="SSF46785">
    <property type="entry name" value="Winged helix' DNA-binding domain"/>
    <property type="match status" value="1"/>
</dbReference>
<dbReference type="InterPro" id="IPR036388">
    <property type="entry name" value="WH-like_DNA-bd_sf"/>
</dbReference>
<accession>A0A8J3RFP6</accession>
<keyword evidence="4" id="KW-1185">Reference proteome</keyword>
<dbReference type="RefSeq" id="WP_203888602.1">
    <property type="nucleotide sequence ID" value="NZ_BOOH01000001.1"/>
</dbReference>